<proteinExistence type="predicted"/>
<keyword evidence="2" id="KW-1185">Reference proteome</keyword>
<sequence>MQVDRIQFAATFNEDATVHQGNKQNYKAIKLYAIIAEPNGTLDIARKTHTEHVEDITKLRDIINGGPATHKHRTATTLTRGLQTAAEKYETSLEFKYADDRFIFFGLLEEAEQLPPDFIKYKRKGNKATESEQEIFKLCDQIVREVSEGVVDNIACLYNATEAIAKIDMLNGFAELCHGLATDQSLVLMDELGRGTSPAEGLGICQAIAEEFIRRKSFVLFTTHFVELAETIGPFPGTEILHLHSQIKSRTQGTAYNTEHSYRIVQGAVKLEHYGLELAKLADLPKTVLEKSTEIAYKLEARQQQARAASESQAIAVRRKALINLRSQLIVIAENSTLNDKDLRNYLRHIQQECIEELRKAIEARRAATRAVEDVVADNERD</sequence>
<dbReference type="Proteomes" id="UP001227268">
    <property type="component" value="Unassembled WGS sequence"/>
</dbReference>
<comment type="caution">
    <text evidence="1">The sequence shown here is derived from an EMBL/GenBank/DDBJ whole genome shotgun (WGS) entry which is preliminary data.</text>
</comment>
<accession>A0ACC2VF09</accession>
<gene>
    <name evidence="1" type="ORF">QFC21_004659</name>
</gene>
<evidence type="ECO:0000313" key="1">
    <source>
        <dbReference type="EMBL" id="KAJ9097623.1"/>
    </source>
</evidence>
<protein>
    <submittedName>
        <fullName evidence="1">Uncharacterized protein</fullName>
    </submittedName>
</protein>
<organism evidence="1 2">
    <name type="scientific">Naganishia friedmannii</name>
    <dbReference type="NCBI Taxonomy" id="89922"/>
    <lineage>
        <taxon>Eukaryota</taxon>
        <taxon>Fungi</taxon>
        <taxon>Dikarya</taxon>
        <taxon>Basidiomycota</taxon>
        <taxon>Agaricomycotina</taxon>
        <taxon>Tremellomycetes</taxon>
        <taxon>Filobasidiales</taxon>
        <taxon>Filobasidiaceae</taxon>
        <taxon>Naganishia</taxon>
    </lineage>
</organism>
<reference evidence="1" key="1">
    <citation type="submission" date="2023-04" db="EMBL/GenBank/DDBJ databases">
        <title>Draft Genome sequencing of Naganishia species isolated from polar environments using Oxford Nanopore Technology.</title>
        <authorList>
            <person name="Leo P."/>
            <person name="Venkateswaran K."/>
        </authorList>
    </citation>
    <scope>NUCLEOTIDE SEQUENCE</scope>
    <source>
        <strain evidence="1">MNA-CCFEE 5423</strain>
    </source>
</reference>
<evidence type="ECO:0000313" key="2">
    <source>
        <dbReference type="Proteomes" id="UP001227268"/>
    </source>
</evidence>
<dbReference type="EMBL" id="JASBWT010000016">
    <property type="protein sequence ID" value="KAJ9097623.1"/>
    <property type="molecule type" value="Genomic_DNA"/>
</dbReference>
<name>A0ACC2VF09_9TREE</name>